<protein>
    <submittedName>
        <fullName evidence="1">Uncharacterized protein</fullName>
    </submittedName>
</protein>
<comment type="caution">
    <text evidence="1">The sequence shown here is derived from an EMBL/GenBank/DDBJ whole genome shotgun (WGS) entry which is preliminary data.</text>
</comment>
<dbReference type="Proteomes" id="UP001056120">
    <property type="component" value="Linkage Group LG20"/>
</dbReference>
<proteinExistence type="predicted"/>
<reference evidence="1 2" key="2">
    <citation type="journal article" date="2022" name="Mol. Ecol. Resour.">
        <title>The genomes of chicory, endive, great burdock and yacon provide insights into Asteraceae paleo-polyploidization history and plant inulin production.</title>
        <authorList>
            <person name="Fan W."/>
            <person name="Wang S."/>
            <person name="Wang H."/>
            <person name="Wang A."/>
            <person name="Jiang F."/>
            <person name="Liu H."/>
            <person name="Zhao H."/>
            <person name="Xu D."/>
            <person name="Zhang Y."/>
        </authorList>
    </citation>
    <scope>NUCLEOTIDE SEQUENCE [LARGE SCALE GENOMIC DNA]</scope>
    <source>
        <strain evidence="2">cv. Yunnan</strain>
        <tissue evidence="1">Leaves</tissue>
    </source>
</reference>
<evidence type="ECO:0000313" key="2">
    <source>
        <dbReference type="Proteomes" id="UP001056120"/>
    </source>
</evidence>
<evidence type="ECO:0000313" key="1">
    <source>
        <dbReference type="EMBL" id="KAI3742227.1"/>
    </source>
</evidence>
<organism evidence="1 2">
    <name type="scientific">Smallanthus sonchifolius</name>
    <dbReference type="NCBI Taxonomy" id="185202"/>
    <lineage>
        <taxon>Eukaryota</taxon>
        <taxon>Viridiplantae</taxon>
        <taxon>Streptophyta</taxon>
        <taxon>Embryophyta</taxon>
        <taxon>Tracheophyta</taxon>
        <taxon>Spermatophyta</taxon>
        <taxon>Magnoliopsida</taxon>
        <taxon>eudicotyledons</taxon>
        <taxon>Gunneridae</taxon>
        <taxon>Pentapetalae</taxon>
        <taxon>asterids</taxon>
        <taxon>campanulids</taxon>
        <taxon>Asterales</taxon>
        <taxon>Asteraceae</taxon>
        <taxon>Asteroideae</taxon>
        <taxon>Heliantheae alliance</taxon>
        <taxon>Millerieae</taxon>
        <taxon>Smallanthus</taxon>
    </lineage>
</organism>
<dbReference type="EMBL" id="CM042037">
    <property type="protein sequence ID" value="KAI3742227.1"/>
    <property type="molecule type" value="Genomic_DNA"/>
</dbReference>
<keyword evidence="2" id="KW-1185">Reference proteome</keyword>
<accession>A0ACB9D7E3</accession>
<sequence>MEKYELSEQDAKELADFLVPILDFVPEKRPTAAKLLNHPWITGISQNLGSVMTPAYDNNILDDNRVASVASDTEILENNRVAPVATDNKILENKKEKDEREAMEFHRSKYVRVKVLQGYFSATFQAQNRDHNGNLWLIGRMKGHGLETIYPEEVKPSLPYLDVIRLFHDNSSLPIAAYHMKLFFELTKSKRKTVGEQEKNEKCGQGPYLSC</sequence>
<reference evidence="2" key="1">
    <citation type="journal article" date="2022" name="Mol. Ecol. Resour.">
        <title>The genomes of chicory, endive, great burdock and yacon provide insights into Asteraceae palaeo-polyploidization history and plant inulin production.</title>
        <authorList>
            <person name="Fan W."/>
            <person name="Wang S."/>
            <person name="Wang H."/>
            <person name="Wang A."/>
            <person name="Jiang F."/>
            <person name="Liu H."/>
            <person name="Zhao H."/>
            <person name="Xu D."/>
            <person name="Zhang Y."/>
        </authorList>
    </citation>
    <scope>NUCLEOTIDE SEQUENCE [LARGE SCALE GENOMIC DNA]</scope>
    <source>
        <strain evidence="2">cv. Yunnan</strain>
    </source>
</reference>
<gene>
    <name evidence="1" type="ORF">L1987_59907</name>
</gene>
<name>A0ACB9D7E3_9ASTR</name>